<gene>
    <name evidence="2" type="ORF">EYF70_18120</name>
</gene>
<reference evidence="2 3" key="1">
    <citation type="submission" date="2019-02" db="EMBL/GenBank/DDBJ databases">
        <title>Draft Genome Sequences of Six Type Strains of the Genus Massilia.</title>
        <authorList>
            <person name="Miess H."/>
            <person name="Frediansyhah A."/>
            <person name="Gross H."/>
        </authorList>
    </citation>
    <scope>NUCLEOTIDE SEQUENCE [LARGE SCALE GENOMIC DNA]</scope>
    <source>
        <strain evidence="2 3">DSM 17472</strain>
    </source>
</reference>
<dbReference type="PROSITE" id="PS51257">
    <property type="entry name" value="PROKAR_LIPOPROTEIN"/>
    <property type="match status" value="1"/>
</dbReference>
<evidence type="ECO:0000313" key="3">
    <source>
        <dbReference type="Proteomes" id="UP000292307"/>
    </source>
</evidence>
<evidence type="ECO:0000313" key="2">
    <source>
        <dbReference type="EMBL" id="QBI02543.1"/>
    </source>
</evidence>
<feature type="chain" id="PRO_5046051329" description="DUF4410 domain-containing protein" evidence="1">
    <location>
        <begin position="27"/>
        <end position="201"/>
    </location>
</feature>
<feature type="signal peptide" evidence="1">
    <location>
        <begin position="1"/>
        <end position="26"/>
    </location>
</feature>
<proteinExistence type="predicted"/>
<evidence type="ECO:0000256" key="1">
    <source>
        <dbReference type="SAM" id="SignalP"/>
    </source>
</evidence>
<sequence length="201" mass="20645">MKPSSLLTRFSLVAMLAGTTLLTGCATPYVDTMTREVAVADYTRPAQSKPVTVSFEFQTNGAPNSRATEALKAQVSEQVAGSGLFADAAGAPDAGRLQVVLNNVAIAGQNPAAAGFVTGLTFGAVGSTVTDGYICTVTYLPPGQAQPVQVSARHAIHTTLGASGAPANAEKSPSMEAAVRKMTRDVVSTALRDLSNAQNFN</sequence>
<dbReference type="EMBL" id="CP036401">
    <property type="protein sequence ID" value="QBI02543.1"/>
    <property type="molecule type" value="Genomic_DNA"/>
</dbReference>
<accession>A0ABX5RXN7</accession>
<dbReference type="RefSeq" id="WP_131146655.1">
    <property type="nucleotide sequence ID" value="NZ_BMWV01000005.1"/>
</dbReference>
<keyword evidence="3" id="KW-1185">Reference proteome</keyword>
<dbReference type="Proteomes" id="UP000292307">
    <property type="component" value="Chromosome"/>
</dbReference>
<keyword evidence="1" id="KW-0732">Signal</keyword>
<name>A0ABX5RXN7_9BURK</name>
<protein>
    <recommendedName>
        <fullName evidence="4">DUF4410 domain-containing protein</fullName>
    </recommendedName>
</protein>
<evidence type="ECO:0008006" key="4">
    <source>
        <dbReference type="Google" id="ProtNLM"/>
    </source>
</evidence>
<organism evidence="2 3">
    <name type="scientific">Pseudoduganella albidiflava</name>
    <dbReference type="NCBI Taxonomy" id="321983"/>
    <lineage>
        <taxon>Bacteria</taxon>
        <taxon>Pseudomonadati</taxon>
        <taxon>Pseudomonadota</taxon>
        <taxon>Betaproteobacteria</taxon>
        <taxon>Burkholderiales</taxon>
        <taxon>Oxalobacteraceae</taxon>
        <taxon>Telluria group</taxon>
        <taxon>Pseudoduganella</taxon>
    </lineage>
</organism>